<name>A0AAD9G2F5_9STRA</name>
<keyword evidence="8" id="KW-0418">Kinase</keyword>
<dbReference type="Gene3D" id="3.30.200.20">
    <property type="entry name" value="Phosphorylase Kinase, domain 1"/>
    <property type="match status" value="1"/>
</dbReference>
<feature type="compositionally biased region" description="Polar residues" evidence="5">
    <location>
        <begin position="215"/>
        <end position="230"/>
    </location>
</feature>
<dbReference type="SUPFAM" id="SSF56112">
    <property type="entry name" value="Protein kinase-like (PK-like)"/>
    <property type="match status" value="1"/>
</dbReference>
<dbReference type="InterPro" id="IPR013083">
    <property type="entry name" value="Znf_RING/FYVE/PHD"/>
</dbReference>
<evidence type="ECO:0000256" key="4">
    <source>
        <dbReference type="PROSITE-ProRule" id="PRU00091"/>
    </source>
</evidence>
<comment type="caution">
    <text evidence="8">The sequence shown here is derived from an EMBL/GenBank/DDBJ whole genome shotgun (WGS) entry which is preliminary data.</text>
</comment>
<evidence type="ECO:0000313" key="9">
    <source>
        <dbReference type="Proteomes" id="UP001259832"/>
    </source>
</evidence>
<keyword evidence="9" id="KW-1185">Reference proteome</keyword>
<keyword evidence="2 4" id="KW-0863">Zinc-finger</keyword>
<dbReference type="InterPro" id="IPR001245">
    <property type="entry name" value="Ser-Thr/Tyr_kinase_cat_dom"/>
</dbReference>
<dbReference type="PANTHER" id="PTHR44329:SF214">
    <property type="entry name" value="PROTEIN KINASE DOMAIN-CONTAINING PROTEIN"/>
    <property type="match status" value="1"/>
</dbReference>
<evidence type="ECO:0000313" key="8">
    <source>
        <dbReference type="EMBL" id="KAK1930328.1"/>
    </source>
</evidence>
<dbReference type="InterPro" id="IPR051681">
    <property type="entry name" value="Ser/Thr_Kinases-Pseudokinases"/>
</dbReference>
<dbReference type="Gene3D" id="3.30.40.10">
    <property type="entry name" value="Zinc/RING finger domain, C3HC4 (zinc finger)"/>
    <property type="match status" value="1"/>
</dbReference>
<dbReference type="PANTHER" id="PTHR44329">
    <property type="entry name" value="SERINE/THREONINE-PROTEIN KINASE TNNI3K-RELATED"/>
    <property type="match status" value="1"/>
</dbReference>
<proteinExistence type="predicted"/>
<organism evidence="8 9">
    <name type="scientific">Phytophthora citrophthora</name>
    <dbReference type="NCBI Taxonomy" id="4793"/>
    <lineage>
        <taxon>Eukaryota</taxon>
        <taxon>Sar</taxon>
        <taxon>Stramenopiles</taxon>
        <taxon>Oomycota</taxon>
        <taxon>Peronosporomycetes</taxon>
        <taxon>Peronosporales</taxon>
        <taxon>Peronosporaceae</taxon>
        <taxon>Phytophthora</taxon>
    </lineage>
</organism>
<dbReference type="PROSITE" id="PS50178">
    <property type="entry name" value="ZF_FYVE"/>
    <property type="match status" value="1"/>
</dbReference>
<gene>
    <name evidence="8" type="ORF">P3T76_014288</name>
</gene>
<dbReference type="EMBL" id="JASMQC010000040">
    <property type="protein sequence ID" value="KAK1930328.1"/>
    <property type="molecule type" value="Genomic_DNA"/>
</dbReference>
<feature type="domain" description="FYVE-type" evidence="7">
    <location>
        <begin position="295"/>
        <end position="354"/>
    </location>
</feature>
<protein>
    <submittedName>
        <fullName evidence="8">Serine/threonine-protein kinase/receptor</fullName>
    </submittedName>
</protein>
<keyword evidence="8" id="KW-0808">Transferase</keyword>
<feature type="domain" description="Protein kinase" evidence="6">
    <location>
        <begin position="389"/>
        <end position="679"/>
    </location>
</feature>
<dbReference type="Gene3D" id="1.10.510.10">
    <property type="entry name" value="Transferase(Phosphotransferase) domain 1"/>
    <property type="match status" value="1"/>
</dbReference>
<evidence type="ECO:0000259" key="7">
    <source>
        <dbReference type="PROSITE" id="PS50178"/>
    </source>
</evidence>
<dbReference type="InterPro" id="IPR017455">
    <property type="entry name" value="Znf_FYVE-rel"/>
</dbReference>
<dbReference type="GO" id="GO:0008270">
    <property type="term" value="F:zinc ion binding"/>
    <property type="evidence" value="ECO:0007669"/>
    <property type="project" value="UniProtKB-KW"/>
</dbReference>
<dbReference type="CDD" id="cd00065">
    <property type="entry name" value="FYVE_like_SF"/>
    <property type="match status" value="1"/>
</dbReference>
<sequence length="683" mass="77182">MLQNIIARVVKMEKEEKMPCSAILEEYRVYVDDFQKFLEFYRGQHFGHRLLKYRKMTKELEQIKDKVRTLLALCSLETTGIIMDWKREWAANRDVQEQQITTLTDLTIRNAITLSSMHGVLQRTALQSEEKLDGKDQVTDIPIDRSENVTVAVSTKVAGSLQQTSQVADTEQWISCFQCHKLVPSDKASASTCADCYVQISNPAKEKCRQLQRRQNIAESEKTAQSPTVEDQSKVKPAQHRQEIVLRPRPKAPSDRSYVVDDWARCKPRGGTGYYALELAKFRKHMLPAKFALKCRSCNLEVVKGLFRGTFRPRNCRVCGELFCSECLVMILLPSPFGSGQELSCCFECPQALESKAIVTVQDIFTRRNERIKRFNPVIKQIRLPRDQVTLETLVNEGRYLELYKGVYKGQDVAISILPRTHYAGLGADKFLNDAIGASKLDHPSIVRLHGVSWNSLDDLCVVSEFVGGGNLRMLLSKFQKRGHPKGFTKAKVRIALQIAQALAFMHSLNISHDDVRPESVLLTDKRHAKLTAFHRCPTPKSRKNVDIWLAESLGHYPGDRRLAWKAPELLLPTMCLPLEFGKADMFAFGVLLSELDMHELTYESATLPLGAKSDEVYRLRMSGGLNPKFSERDTGAHYSRYIGTMAEVVTSLARACVSRSPNARPTAAKAVTTLERALRMPS</sequence>
<accession>A0AAD9G2F5</accession>
<evidence type="ECO:0000256" key="1">
    <source>
        <dbReference type="ARBA" id="ARBA00022723"/>
    </source>
</evidence>
<evidence type="ECO:0000256" key="5">
    <source>
        <dbReference type="SAM" id="MobiDB-lite"/>
    </source>
</evidence>
<dbReference type="GO" id="GO:0005524">
    <property type="term" value="F:ATP binding"/>
    <property type="evidence" value="ECO:0007669"/>
    <property type="project" value="InterPro"/>
</dbReference>
<feature type="region of interest" description="Disordered" evidence="5">
    <location>
        <begin position="215"/>
        <end position="240"/>
    </location>
</feature>
<dbReference type="SUPFAM" id="SSF57903">
    <property type="entry name" value="FYVE/PHD zinc finger"/>
    <property type="match status" value="1"/>
</dbReference>
<dbReference type="Pfam" id="PF07714">
    <property type="entry name" value="PK_Tyr_Ser-Thr"/>
    <property type="match status" value="1"/>
</dbReference>
<dbReference type="InterPro" id="IPR011009">
    <property type="entry name" value="Kinase-like_dom_sf"/>
</dbReference>
<dbReference type="InterPro" id="IPR000719">
    <property type="entry name" value="Prot_kinase_dom"/>
</dbReference>
<dbReference type="AlphaFoldDB" id="A0AAD9G2F5"/>
<dbReference type="Proteomes" id="UP001259832">
    <property type="component" value="Unassembled WGS sequence"/>
</dbReference>
<keyword evidence="3" id="KW-0862">Zinc</keyword>
<dbReference type="InterPro" id="IPR011011">
    <property type="entry name" value="Znf_FYVE_PHD"/>
</dbReference>
<evidence type="ECO:0000256" key="2">
    <source>
        <dbReference type="ARBA" id="ARBA00022771"/>
    </source>
</evidence>
<evidence type="ECO:0000259" key="6">
    <source>
        <dbReference type="PROSITE" id="PS50011"/>
    </source>
</evidence>
<dbReference type="GO" id="GO:0004674">
    <property type="term" value="F:protein serine/threonine kinase activity"/>
    <property type="evidence" value="ECO:0007669"/>
    <property type="project" value="TreeGrafter"/>
</dbReference>
<keyword evidence="1" id="KW-0479">Metal-binding</keyword>
<dbReference type="PROSITE" id="PS50011">
    <property type="entry name" value="PROTEIN_KINASE_DOM"/>
    <property type="match status" value="1"/>
</dbReference>
<reference evidence="8" key="1">
    <citation type="submission" date="2023-08" db="EMBL/GenBank/DDBJ databases">
        <title>Reference Genome Resource for the Citrus Pathogen Phytophthora citrophthora.</title>
        <authorList>
            <person name="Moller H."/>
            <person name="Coetzee B."/>
            <person name="Rose L.J."/>
            <person name="Van Niekerk J.M."/>
        </authorList>
    </citation>
    <scope>NUCLEOTIDE SEQUENCE</scope>
    <source>
        <strain evidence="8">STE-U-9442</strain>
    </source>
</reference>
<evidence type="ECO:0000256" key="3">
    <source>
        <dbReference type="ARBA" id="ARBA00022833"/>
    </source>
</evidence>